<evidence type="ECO:0000313" key="3">
    <source>
        <dbReference type="EMBL" id="ABK52197.1"/>
    </source>
</evidence>
<dbReference type="Pfam" id="PF08486">
    <property type="entry name" value="SpoIID"/>
    <property type="match status" value="1"/>
</dbReference>
<keyword evidence="1" id="KW-0812">Transmembrane</keyword>
<dbReference type="KEGG" id="ace:Acel_0423"/>
<reference evidence="3 4" key="1">
    <citation type="journal article" date="2009" name="Genome Res.">
        <title>Complete genome of the cellulolytic thermophile Acidothermus cellulolyticus 11B provides insights into its ecophysiological and evolutionary adaptations.</title>
        <authorList>
            <person name="Barabote R.D."/>
            <person name="Xie G."/>
            <person name="Leu D.H."/>
            <person name="Normand P."/>
            <person name="Necsulea A."/>
            <person name="Daubin V."/>
            <person name="Medigue C."/>
            <person name="Adney W.S."/>
            <person name="Xu X.C."/>
            <person name="Lapidus A."/>
            <person name="Parales R.E."/>
            <person name="Detter C."/>
            <person name="Pujic P."/>
            <person name="Bruce D."/>
            <person name="Lavire C."/>
            <person name="Challacombe J.F."/>
            <person name="Brettin T.S."/>
            <person name="Berry A.M."/>
        </authorList>
    </citation>
    <scope>NUCLEOTIDE SEQUENCE [LARGE SCALE GENOMIC DNA]</scope>
    <source>
        <strain evidence="4">ATCC 43068 / DSM 8971 / 11B</strain>
    </source>
</reference>
<dbReference type="InParanoid" id="A0LRY7"/>
<name>A0LRY7_ACIC1</name>
<dbReference type="eggNOG" id="COG2385">
    <property type="taxonomic scope" value="Bacteria"/>
</dbReference>
<dbReference type="InterPro" id="IPR013693">
    <property type="entry name" value="SpoIID/LytB_N"/>
</dbReference>
<evidence type="ECO:0000313" key="4">
    <source>
        <dbReference type="Proteomes" id="UP000008221"/>
    </source>
</evidence>
<keyword evidence="4" id="KW-1185">Reference proteome</keyword>
<dbReference type="NCBIfam" id="TIGR02669">
    <property type="entry name" value="SpoIID_LytB"/>
    <property type="match status" value="1"/>
</dbReference>
<evidence type="ECO:0000256" key="1">
    <source>
        <dbReference type="SAM" id="Phobius"/>
    </source>
</evidence>
<dbReference type="GO" id="GO:0030435">
    <property type="term" value="P:sporulation resulting in formation of a cellular spore"/>
    <property type="evidence" value="ECO:0007669"/>
    <property type="project" value="InterPro"/>
</dbReference>
<dbReference type="Proteomes" id="UP000008221">
    <property type="component" value="Chromosome"/>
</dbReference>
<gene>
    <name evidence="3" type="ordered locus">Acel_0423</name>
</gene>
<protein>
    <submittedName>
        <fullName evidence="3">SpoIID/LytB domain protein</fullName>
    </submittedName>
</protein>
<dbReference type="STRING" id="351607.Acel_0423"/>
<evidence type="ECO:0000259" key="2">
    <source>
        <dbReference type="Pfam" id="PF08486"/>
    </source>
</evidence>
<keyword evidence="1" id="KW-0472">Membrane</keyword>
<dbReference type="InterPro" id="IPR013486">
    <property type="entry name" value="SpoIID/LytB"/>
</dbReference>
<proteinExistence type="predicted"/>
<dbReference type="AlphaFoldDB" id="A0LRY7"/>
<dbReference type="EMBL" id="CP000481">
    <property type="protein sequence ID" value="ABK52197.1"/>
    <property type="molecule type" value="Genomic_DNA"/>
</dbReference>
<accession>A0LRY7</accession>
<keyword evidence="1" id="KW-1133">Transmembrane helix</keyword>
<feature type="domain" description="Sporulation stage II protein D amidase enhancer LytB N-terminal" evidence="2">
    <location>
        <begin position="234"/>
        <end position="334"/>
    </location>
</feature>
<feature type="transmembrane region" description="Helical" evidence="1">
    <location>
        <begin position="36"/>
        <end position="59"/>
    </location>
</feature>
<dbReference type="HOGENOM" id="CLU_328643_0_0_11"/>
<organism evidence="3 4">
    <name type="scientific">Acidothermus cellulolyticus (strain ATCC 43068 / DSM 8971 / 11B)</name>
    <dbReference type="NCBI Taxonomy" id="351607"/>
    <lineage>
        <taxon>Bacteria</taxon>
        <taxon>Bacillati</taxon>
        <taxon>Actinomycetota</taxon>
        <taxon>Actinomycetes</taxon>
        <taxon>Acidothermales</taxon>
        <taxon>Acidothermaceae</taxon>
        <taxon>Acidothermus</taxon>
    </lineage>
</organism>
<sequence>MAHDRSPVPHRSCSARSRSAQLGGGRRCLARNRYHVLRAALVVLLAAGLTGVGLAPGALRAASAEEFVPVSADGTFTVTGHGYGHGIGMSQYGALGAAKQGLSAGQILAFYYPGTVQQNVGNPQIRVHLTAYDGTGITVGTPPGQQQMTVTDVASGKSATGPATMYKVTVDPSALHVWYLNPSTKSWQPFPLGGSADTTGPVTFATGAGVRIYSGDGSSRQYRGTMRITRIGSQTIAAVNDVDLQSYLYGVVPREMPDWWGSSAPAALQAQAIAARSYVLAVANPSATWDICDTAACQVYGGQQLITAQGAVTNLEGSYSRAAVDATSGIALFYNGAPAFTQFSASNGGQVAPGSKPYLVAKPDPYDTADVDPNVTWTVKLSASSLQSAYPQVGTLQGIDVVSRDGYGDFGGRITSLQLVGTGGTVSVGTYLGLKSNYWTAQGGPSPQPVILNRGTAVGNFEAATAAGPGLIAVQGWSFNKANTSVADYVDVYVDGVGAGRLVANQVRPDVAQAFNGAGPYHGFSAVVASTGGPHRVCVYGIDGVTNPQLGCRSVTLPAGNPRGNFETLADVGTGVQLSGWALDPDVAASIAVHAYVDRTIAAVATADQPRPDVAAVFPGYGPAHGFSLVLPALQGTHSYCVYGINVGIGTTNPQLGCRTITLNRNPRGAMTIAGYQHGTVTVAGWVVDPDTQGPITVHVYIDGRWAGQATANLDGATDAANQFPGYGTQHAFSASLPLSAGPHQICVYGINVGQGNQNPLLGCALMTGDGNPIGHLDNVAQVNGVWTAQGWALDPDVTTPIPVDIYVDQQKVARVMTGSPRPDVAVYYAGWGSATGFQAPLTLAGGTHKICAYAVNQPAGNVSTALGCVTIRL</sequence>